<evidence type="ECO:0000256" key="2">
    <source>
        <dbReference type="SAM" id="Phobius"/>
    </source>
</evidence>
<keyword evidence="2" id="KW-0812">Transmembrane</keyword>
<gene>
    <name evidence="4" type="ORF">G4Z16_21950</name>
</gene>
<keyword evidence="3" id="KW-0732">Signal</keyword>
<name>A0A7T1WTY7_9ACTN</name>
<feature type="signal peptide" evidence="3">
    <location>
        <begin position="1"/>
        <end position="21"/>
    </location>
</feature>
<accession>A0A7T1WTY7</accession>
<sequence length="220" mass="21989">MLAGLMLFLGLAAAGGGVAYAINGATQAQADVTVNVKARTTEGLRVETSGGDSTSKARLAEPSGDDNKITLDVPGAEQGSRLEAGTDALELRAWGSTIMEQLLSRGDSAILGLSFGGGALLLRGLLLSIAEGEPFRRGNAARIAGIAALTAAGSYGAALTPGLASGLVLERVGLDGPGSPITPSAFLAPLPALLAALLLLAVAEAFRRGTELAQDVDGLV</sequence>
<evidence type="ECO:0000313" key="5">
    <source>
        <dbReference type="Proteomes" id="UP000595046"/>
    </source>
</evidence>
<feature type="transmembrane region" description="Helical" evidence="2">
    <location>
        <begin position="109"/>
        <end position="129"/>
    </location>
</feature>
<feature type="region of interest" description="Disordered" evidence="1">
    <location>
        <begin position="46"/>
        <end position="68"/>
    </location>
</feature>
<evidence type="ECO:0008006" key="6">
    <source>
        <dbReference type="Google" id="ProtNLM"/>
    </source>
</evidence>
<organism evidence="4 5">
    <name type="scientific">Streptomyces bathyalis</name>
    <dbReference type="NCBI Taxonomy" id="2710756"/>
    <lineage>
        <taxon>Bacteria</taxon>
        <taxon>Bacillati</taxon>
        <taxon>Actinomycetota</taxon>
        <taxon>Actinomycetes</taxon>
        <taxon>Kitasatosporales</taxon>
        <taxon>Streptomycetaceae</taxon>
        <taxon>Streptomyces</taxon>
    </lineage>
</organism>
<reference evidence="5" key="1">
    <citation type="submission" date="2020-02" db="EMBL/GenBank/DDBJ databases">
        <title>Streptomyces sp. ASO4wet.</title>
        <authorList>
            <person name="Risdian C."/>
            <person name="Landwehr W."/>
            <person name="Schupp P."/>
            <person name="Wink J."/>
        </authorList>
    </citation>
    <scope>NUCLEOTIDE SEQUENCE [LARGE SCALE GENOMIC DNA]</scope>
    <source>
        <strain evidence="5">ASO4wet</strain>
    </source>
</reference>
<proteinExistence type="predicted"/>
<keyword evidence="5" id="KW-1185">Reference proteome</keyword>
<feature type="transmembrane region" description="Helical" evidence="2">
    <location>
        <begin position="184"/>
        <end position="203"/>
    </location>
</feature>
<protein>
    <recommendedName>
        <fullName evidence="6">DUF2975 domain-containing protein</fullName>
    </recommendedName>
</protein>
<dbReference type="KEGG" id="sbat:G4Z16_21950"/>
<keyword evidence="2" id="KW-0472">Membrane</keyword>
<evidence type="ECO:0000256" key="3">
    <source>
        <dbReference type="SAM" id="SignalP"/>
    </source>
</evidence>
<feature type="transmembrane region" description="Helical" evidence="2">
    <location>
        <begin position="141"/>
        <end position="164"/>
    </location>
</feature>
<feature type="chain" id="PRO_5038842881" description="DUF2975 domain-containing protein" evidence="3">
    <location>
        <begin position="22"/>
        <end position="220"/>
    </location>
</feature>
<dbReference type="RefSeq" id="WP_197352414.1">
    <property type="nucleotide sequence ID" value="NZ_CP048882.1"/>
</dbReference>
<dbReference type="EMBL" id="CP048882">
    <property type="protein sequence ID" value="QPP08622.1"/>
    <property type="molecule type" value="Genomic_DNA"/>
</dbReference>
<evidence type="ECO:0000256" key="1">
    <source>
        <dbReference type="SAM" id="MobiDB-lite"/>
    </source>
</evidence>
<dbReference type="AlphaFoldDB" id="A0A7T1WTY7"/>
<evidence type="ECO:0000313" key="4">
    <source>
        <dbReference type="EMBL" id="QPP08622.1"/>
    </source>
</evidence>
<dbReference type="Proteomes" id="UP000595046">
    <property type="component" value="Chromosome"/>
</dbReference>
<keyword evidence="2" id="KW-1133">Transmembrane helix</keyword>